<dbReference type="GO" id="GO:0016740">
    <property type="term" value="F:transferase activity"/>
    <property type="evidence" value="ECO:0007669"/>
    <property type="project" value="UniProtKB-KW"/>
</dbReference>
<gene>
    <name evidence="2" type="ORF">EM6_1988</name>
</gene>
<dbReference type="Pfam" id="PF00535">
    <property type="entry name" value="Glycos_transf_2"/>
    <property type="match status" value="1"/>
</dbReference>
<dbReference type="InterPro" id="IPR001173">
    <property type="entry name" value="Glyco_trans_2-like"/>
</dbReference>
<proteinExistence type="predicted"/>
<dbReference type="Proteomes" id="UP000278756">
    <property type="component" value="Chromosome 1"/>
</dbReference>
<protein>
    <submittedName>
        <fullName evidence="2">Glycosyl transferase, family 2</fullName>
    </submittedName>
</protein>
<dbReference type="Gene3D" id="3.90.550.10">
    <property type="entry name" value="Spore Coat Polysaccharide Biosynthesis Protein SpsA, Chain A"/>
    <property type="match status" value="1"/>
</dbReference>
<accession>A0A3G9G262</accession>
<dbReference type="CDD" id="cd04186">
    <property type="entry name" value="GT_2_like_c"/>
    <property type="match status" value="1"/>
</dbReference>
<feature type="domain" description="Glycosyltransferase 2-like" evidence="1">
    <location>
        <begin position="174"/>
        <end position="351"/>
    </location>
</feature>
<dbReference type="EMBL" id="AP018827">
    <property type="protein sequence ID" value="BBF81390.1"/>
    <property type="molecule type" value="Genomic_DNA"/>
</dbReference>
<keyword evidence="2" id="KW-0808">Transferase</keyword>
<dbReference type="SUPFAM" id="SSF53448">
    <property type="entry name" value="Nucleotide-diphospho-sugar transferases"/>
    <property type="match status" value="1"/>
</dbReference>
<reference evidence="3" key="1">
    <citation type="journal article" date="2017" name="Biotechnol. Biofuels">
        <title>Evaluation of environmental bacterial communities as a factor affecting the growth of duckweed Lemna minor.</title>
        <authorList>
            <person name="Ishizawa H."/>
            <person name="Kuroda M."/>
            <person name="Morikawa M."/>
            <person name="Ike M."/>
        </authorList>
    </citation>
    <scope>NUCLEOTIDE SEQUENCE [LARGE SCALE GENOMIC DNA]</scope>
    <source>
        <strain evidence="3">M6</strain>
    </source>
</reference>
<dbReference type="PANTHER" id="PTHR43179">
    <property type="entry name" value="RHAMNOSYLTRANSFERASE WBBL"/>
    <property type="match status" value="1"/>
</dbReference>
<dbReference type="RefSeq" id="WP_126422441.1">
    <property type="nucleotide sequence ID" value="NZ_AP018827.1"/>
</dbReference>
<dbReference type="InterPro" id="IPR029044">
    <property type="entry name" value="Nucleotide-diphossugar_trans"/>
</dbReference>
<organism evidence="2 3">
    <name type="scientific">Asticcacaulis excentricus</name>
    <dbReference type="NCBI Taxonomy" id="78587"/>
    <lineage>
        <taxon>Bacteria</taxon>
        <taxon>Pseudomonadati</taxon>
        <taxon>Pseudomonadota</taxon>
        <taxon>Alphaproteobacteria</taxon>
        <taxon>Caulobacterales</taxon>
        <taxon>Caulobacteraceae</taxon>
        <taxon>Asticcacaulis</taxon>
    </lineage>
</organism>
<dbReference type="AlphaFoldDB" id="A0A3G9G262"/>
<dbReference type="PANTHER" id="PTHR43179:SF7">
    <property type="entry name" value="RHAMNOSYLTRANSFERASE WBBL"/>
    <property type="match status" value="1"/>
</dbReference>
<name>A0A3G9G262_9CAUL</name>
<dbReference type="OrthoDB" id="5291101at2"/>
<reference evidence="3" key="2">
    <citation type="journal article" date="2017" name="Plant Physiol. Biochem.">
        <title>Differential oxidative and antioxidative response of duckweed Lemna minor toward plant growth promoting/inhibiting bacteria.</title>
        <authorList>
            <person name="Ishizawa H."/>
            <person name="Kuroda M."/>
            <person name="Morikawa M."/>
            <person name="Ike M."/>
        </authorList>
    </citation>
    <scope>NUCLEOTIDE SEQUENCE [LARGE SCALE GENOMIC DNA]</scope>
    <source>
        <strain evidence="3">M6</strain>
    </source>
</reference>
<evidence type="ECO:0000259" key="1">
    <source>
        <dbReference type="Pfam" id="PF00535"/>
    </source>
</evidence>
<evidence type="ECO:0000313" key="3">
    <source>
        <dbReference type="Proteomes" id="UP000278756"/>
    </source>
</evidence>
<sequence>MYIHTAPDLTLDFQSAVFGAEGDLSVPSPGRNLFWLSGLYSVQASKGLELEFTDIDTLRRVVIYPGGDSGTFLFLPRGEYKLYYRLIGSLTPDEVTLSMQRMGVFKRLGLYAAKGLRLAGRPGRWLTVARHLLTHRMGSAIGISLARSAETPPLSLSPRLAEQSLRPKRRPEVSIIIPTKTRHDLLRACLDSLRLIDGVTFEVIIIDNGATDPAMLALLQDAAMKPHIRVIRQDIPFNFSTLCNRGAAAARYPLLVFLNDDVEALDGSWLYAMAGFAEREDVGVVGARLLYESRDLQHAGVATHLIPGPGHPWRGVPESLWRTHPYLSVAGEVDAVTGACLMIRRDLFDQVGGFDEARFPVSLNDIDLCLKVRRVGLKAIYAPEATLLHKEGQSRRADHRPEEYERRDAELRAFVELYPDFARQSIFYPPDLRRDNDRASPV</sequence>
<evidence type="ECO:0000313" key="2">
    <source>
        <dbReference type="EMBL" id="BBF81390.1"/>
    </source>
</evidence>